<comment type="similarity">
    <text evidence="9">Belongs to the SecD/SecF family. SecD subfamily.</text>
</comment>
<evidence type="ECO:0000259" key="11">
    <source>
        <dbReference type="Pfam" id="PF21760"/>
    </source>
</evidence>
<feature type="domain" description="Protein export membrane protein SecD/SecF C-terminal" evidence="10">
    <location>
        <begin position="272"/>
        <end position="440"/>
    </location>
</feature>
<comment type="function">
    <text evidence="9">Part of the Sec protein translocase complex. Interacts with the SecYEG preprotein conducting channel. SecDF uses the proton motive force (PMF) to complete protein translocation after the ATP-dependent function of SecA.</text>
</comment>
<dbReference type="FunFam" id="1.20.1640.10:FF:000004">
    <property type="entry name" value="Protein translocase subunit SecD"/>
    <property type="match status" value="1"/>
</dbReference>
<evidence type="ECO:0000256" key="8">
    <source>
        <dbReference type="ARBA" id="ARBA00023136"/>
    </source>
</evidence>
<dbReference type="Gene3D" id="1.20.1640.10">
    <property type="entry name" value="Multidrug efflux transporter AcrB transmembrane domain"/>
    <property type="match status" value="1"/>
</dbReference>
<feature type="domain" description="SecDF P1 head subdomain" evidence="12">
    <location>
        <begin position="170"/>
        <end position="267"/>
    </location>
</feature>
<dbReference type="InterPro" id="IPR022646">
    <property type="entry name" value="SecD/SecF_CS"/>
</dbReference>
<dbReference type="HAMAP" id="MF_01463_B">
    <property type="entry name" value="SecD_B"/>
    <property type="match status" value="1"/>
</dbReference>
<reference evidence="13 14" key="1">
    <citation type="journal article" date="2016" name="Nat. Commun.">
        <title>Thousands of microbial genomes shed light on interconnected biogeochemical processes in an aquifer system.</title>
        <authorList>
            <person name="Anantharaman K."/>
            <person name="Brown C.T."/>
            <person name="Hug L.A."/>
            <person name="Sharon I."/>
            <person name="Castelle C.J."/>
            <person name="Probst A.J."/>
            <person name="Thomas B.C."/>
            <person name="Singh A."/>
            <person name="Wilkins M.J."/>
            <person name="Karaoz U."/>
            <person name="Brodie E.L."/>
            <person name="Williams K.H."/>
            <person name="Hubbard S.S."/>
            <person name="Banfield J.F."/>
        </authorList>
    </citation>
    <scope>NUCLEOTIDE SEQUENCE [LARGE SCALE GENOMIC DNA]</scope>
</reference>
<keyword evidence="2 9" id="KW-0813">Transport</keyword>
<evidence type="ECO:0000256" key="9">
    <source>
        <dbReference type="HAMAP-Rule" id="MF_01463"/>
    </source>
</evidence>
<evidence type="ECO:0000256" key="1">
    <source>
        <dbReference type="ARBA" id="ARBA00004651"/>
    </source>
</evidence>
<evidence type="ECO:0000259" key="10">
    <source>
        <dbReference type="Pfam" id="PF02355"/>
    </source>
</evidence>
<keyword evidence="6 9" id="KW-1133">Transmembrane helix</keyword>
<dbReference type="GO" id="GO:0043952">
    <property type="term" value="P:protein transport by the Sec complex"/>
    <property type="evidence" value="ECO:0007669"/>
    <property type="project" value="UniProtKB-UniRule"/>
</dbReference>
<dbReference type="NCBIfam" id="TIGR01129">
    <property type="entry name" value="secD"/>
    <property type="match status" value="1"/>
</dbReference>
<organism evidence="13 14">
    <name type="scientific">Candidatus Gottesmanbacteria bacterium RIFCSPHIGHO2_02_FULL_39_11</name>
    <dbReference type="NCBI Taxonomy" id="1798382"/>
    <lineage>
        <taxon>Bacteria</taxon>
        <taxon>Candidatus Gottesmaniibacteriota</taxon>
    </lineage>
</organism>
<feature type="transmembrane region" description="Helical" evidence="9">
    <location>
        <begin position="7"/>
        <end position="26"/>
    </location>
</feature>
<dbReference type="InterPro" id="IPR005791">
    <property type="entry name" value="SecD"/>
</dbReference>
<dbReference type="PANTHER" id="PTHR30081">
    <property type="entry name" value="PROTEIN-EXPORT MEMBRANE PROTEIN SEC"/>
    <property type="match status" value="1"/>
</dbReference>
<dbReference type="InterPro" id="IPR055344">
    <property type="entry name" value="SecD_SecF_C_bact"/>
</dbReference>
<evidence type="ECO:0000256" key="6">
    <source>
        <dbReference type="ARBA" id="ARBA00022989"/>
    </source>
</evidence>
<comment type="subcellular location">
    <subcellularLocation>
        <location evidence="1 9">Cell membrane</location>
        <topology evidence="1 9">Multi-pass membrane protein</topology>
    </subcellularLocation>
</comment>
<feature type="domain" description="Protein translocase subunit SecDF P1" evidence="11">
    <location>
        <begin position="92"/>
        <end position="151"/>
    </location>
</feature>
<dbReference type="Gene3D" id="3.30.70.3400">
    <property type="match status" value="1"/>
</dbReference>
<sequence length="442" mass="47557">MRQNKFLIGIIFIITLYAVLINIPSVPLNIHAGPININRTLHPLEFNIHLGPINIVKSFPPKFGLDLSGGTHLVLEADMTGVAESDRKSAFDAAKTVVERRVNLYGLTEPVIQQSKVGNSYRIIAEIPGVTDVHQAVDLIGKTAQLTFREEASESAKVATPSGLLEVWPKETKLTGKQLKKSEVTFDPKTGVPQVSLEFDEAGSKLFSDITSRNIGKTLAIFLDNELLSAPNVSERIDGGKAVINGSFGVDEAKKLSIALNAGALPVPLKPIEERNIGATLGQSSIDKSLLAGGIGLTIIAVFMIVQYGILGIVAVCALVIYTFLTLAIFKIIPVTLTLAGIAGFILSVGMAVDANILIFERMKEERGWGHSFVSALRLGFDRAYPSIRDSNVSSLLTCGILYYFGSGTIRGFAITLAIGILVSLFSAVVITRTFLGMIYKD</sequence>
<dbReference type="EMBL" id="MFJL01000026">
    <property type="protein sequence ID" value="OGG15397.1"/>
    <property type="molecule type" value="Genomic_DNA"/>
</dbReference>
<evidence type="ECO:0000313" key="14">
    <source>
        <dbReference type="Proteomes" id="UP000176923"/>
    </source>
</evidence>
<dbReference type="GO" id="GO:0065002">
    <property type="term" value="P:intracellular protein transmembrane transport"/>
    <property type="evidence" value="ECO:0007669"/>
    <property type="project" value="UniProtKB-UniRule"/>
</dbReference>
<dbReference type="GO" id="GO:0006605">
    <property type="term" value="P:protein targeting"/>
    <property type="evidence" value="ECO:0007669"/>
    <property type="project" value="UniProtKB-UniRule"/>
</dbReference>
<evidence type="ECO:0000313" key="13">
    <source>
        <dbReference type="EMBL" id="OGG15397.1"/>
    </source>
</evidence>
<evidence type="ECO:0000256" key="7">
    <source>
        <dbReference type="ARBA" id="ARBA00023010"/>
    </source>
</evidence>
<dbReference type="Proteomes" id="UP000176923">
    <property type="component" value="Unassembled WGS sequence"/>
</dbReference>
<proteinExistence type="inferred from homology"/>
<keyword evidence="5 9" id="KW-0653">Protein transport</keyword>
<keyword evidence="3 9" id="KW-1003">Cell membrane</keyword>
<accession>A0A1F5ZTH4</accession>
<dbReference type="Pfam" id="PF21760">
    <property type="entry name" value="SecD_1st"/>
    <property type="match status" value="1"/>
</dbReference>
<comment type="subunit">
    <text evidence="9">Forms a complex with SecF. Part of the essential Sec protein translocation apparatus which comprises SecA, SecYEG and auxiliary proteins SecDF. Other proteins may also be involved.</text>
</comment>
<dbReference type="InterPro" id="IPR054384">
    <property type="entry name" value="SecDF_P1_head"/>
</dbReference>
<dbReference type="Pfam" id="PF22599">
    <property type="entry name" value="SecDF_P1_head"/>
    <property type="match status" value="1"/>
</dbReference>
<evidence type="ECO:0000256" key="4">
    <source>
        <dbReference type="ARBA" id="ARBA00022692"/>
    </source>
</evidence>
<comment type="caution">
    <text evidence="13">The sequence shown here is derived from an EMBL/GenBank/DDBJ whole genome shotgun (WGS) entry which is preliminary data.</text>
</comment>
<dbReference type="InterPro" id="IPR022813">
    <property type="entry name" value="SecD/SecF_arch_bac"/>
</dbReference>
<dbReference type="InterPro" id="IPR001036">
    <property type="entry name" value="Acrflvin-R"/>
</dbReference>
<dbReference type="GO" id="GO:0015450">
    <property type="term" value="F:protein-transporting ATPase activity"/>
    <property type="evidence" value="ECO:0007669"/>
    <property type="project" value="InterPro"/>
</dbReference>
<dbReference type="Pfam" id="PF07549">
    <property type="entry name" value="Sec_GG"/>
    <property type="match status" value="1"/>
</dbReference>
<dbReference type="InterPro" id="IPR048631">
    <property type="entry name" value="SecD_1st"/>
</dbReference>
<evidence type="ECO:0000256" key="5">
    <source>
        <dbReference type="ARBA" id="ARBA00022927"/>
    </source>
</evidence>
<protein>
    <recommendedName>
        <fullName evidence="9">Protein translocase subunit SecD</fullName>
    </recommendedName>
</protein>
<dbReference type="STRING" id="1798382.A3D77_07710"/>
<keyword evidence="7 9" id="KW-0811">Translocation</keyword>
<dbReference type="PANTHER" id="PTHR30081:SF1">
    <property type="entry name" value="PROTEIN TRANSLOCASE SUBUNIT SECD"/>
    <property type="match status" value="1"/>
</dbReference>
<gene>
    <name evidence="9" type="primary">secD</name>
    <name evidence="13" type="ORF">A3D77_07710</name>
</gene>
<feature type="transmembrane region" description="Helical" evidence="9">
    <location>
        <begin position="412"/>
        <end position="436"/>
    </location>
</feature>
<keyword evidence="4 9" id="KW-0812">Transmembrane</keyword>
<dbReference type="NCBIfam" id="TIGR00916">
    <property type="entry name" value="2A0604s01"/>
    <property type="match status" value="1"/>
</dbReference>
<evidence type="ECO:0000256" key="3">
    <source>
        <dbReference type="ARBA" id="ARBA00022475"/>
    </source>
</evidence>
<dbReference type="PRINTS" id="PR00702">
    <property type="entry name" value="ACRIFLAVINRP"/>
</dbReference>
<dbReference type="GO" id="GO:0005886">
    <property type="term" value="C:plasma membrane"/>
    <property type="evidence" value="ECO:0007669"/>
    <property type="project" value="UniProtKB-SubCell"/>
</dbReference>
<evidence type="ECO:0000259" key="12">
    <source>
        <dbReference type="Pfam" id="PF22599"/>
    </source>
</evidence>
<name>A0A1F5ZTH4_9BACT</name>
<dbReference type="SUPFAM" id="SSF82866">
    <property type="entry name" value="Multidrug efflux transporter AcrB transmembrane domain"/>
    <property type="match status" value="1"/>
</dbReference>
<comment type="caution">
    <text evidence="9">Lacks conserved residue(s) required for the propagation of feature annotation.</text>
</comment>
<keyword evidence="8 9" id="KW-0472">Membrane</keyword>
<dbReference type="Pfam" id="PF02355">
    <property type="entry name" value="SecD_SecF_C"/>
    <property type="match status" value="1"/>
</dbReference>
<dbReference type="Gene3D" id="3.30.1360.200">
    <property type="match status" value="1"/>
</dbReference>
<dbReference type="AlphaFoldDB" id="A0A1F5ZTH4"/>
<evidence type="ECO:0000256" key="2">
    <source>
        <dbReference type="ARBA" id="ARBA00022448"/>
    </source>
</evidence>
<dbReference type="InterPro" id="IPR048634">
    <property type="entry name" value="SecD_SecF_C"/>
</dbReference>